<name>A0A0B7A422_9EUPU</name>
<evidence type="ECO:0000313" key="1">
    <source>
        <dbReference type="EMBL" id="CEK74730.1"/>
    </source>
</evidence>
<gene>
    <name evidence="1" type="primary">ORF92289</name>
</gene>
<accession>A0A0B7A422</accession>
<proteinExistence type="predicted"/>
<sequence length="77" mass="8866">MKHTFSESLRCPLHKVSLFINAATTPLYTDTPTSSKFLQRKNSICFMKPGTHICCLVRSISVSFEIFIELWKQEKVT</sequence>
<feature type="non-terminal residue" evidence="1">
    <location>
        <position position="77"/>
    </location>
</feature>
<reference evidence="1" key="1">
    <citation type="submission" date="2014-12" db="EMBL/GenBank/DDBJ databases">
        <title>Insight into the proteome of Arion vulgaris.</title>
        <authorList>
            <person name="Aradska J."/>
            <person name="Bulat T."/>
            <person name="Smidak R."/>
            <person name="Sarate P."/>
            <person name="Gangsoo J."/>
            <person name="Sialana F."/>
            <person name="Bilban M."/>
            <person name="Lubec G."/>
        </authorList>
    </citation>
    <scope>NUCLEOTIDE SEQUENCE</scope>
    <source>
        <tissue evidence="1">Skin</tissue>
    </source>
</reference>
<dbReference type="EMBL" id="HACG01027865">
    <property type="protein sequence ID" value="CEK74730.1"/>
    <property type="molecule type" value="Transcribed_RNA"/>
</dbReference>
<dbReference type="AlphaFoldDB" id="A0A0B7A422"/>
<organism evidence="1">
    <name type="scientific">Arion vulgaris</name>
    <dbReference type="NCBI Taxonomy" id="1028688"/>
    <lineage>
        <taxon>Eukaryota</taxon>
        <taxon>Metazoa</taxon>
        <taxon>Spiralia</taxon>
        <taxon>Lophotrochozoa</taxon>
        <taxon>Mollusca</taxon>
        <taxon>Gastropoda</taxon>
        <taxon>Heterobranchia</taxon>
        <taxon>Euthyneura</taxon>
        <taxon>Panpulmonata</taxon>
        <taxon>Eupulmonata</taxon>
        <taxon>Stylommatophora</taxon>
        <taxon>Helicina</taxon>
        <taxon>Arionoidea</taxon>
        <taxon>Arionidae</taxon>
        <taxon>Arion</taxon>
    </lineage>
</organism>
<protein>
    <submittedName>
        <fullName evidence="1">Uncharacterized protein</fullName>
    </submittedName>
</protein>